<feature type="region of interest" description="Disordered" evidence="1">
    <location>
        <begin position="133"/>
        <end position="199"/>
    </location>
</feature>
<evidence type="ECO:0000256" key="2">
    <source>
        <dbReference type="SAM" id="Phobius"/>
    </source>
</evidence>
<evidence type="ECO:0000256" key="1">
    <source>
        <dbReference type="SAM" id="MobiDB-lite"/>
    </source>
</evidence>
<gene>
    <name evidence="4" type="ORF">GGG17_15330</name>
</gene>
<dbReference type="InterPro" id="IPR036779">
    <property type="entry name" value="LysM_dom_sf"/>
</dbReference>
<feature type="domain" description="LysM" evidence="3">
    <location>
        <begin position="209"/>
        <end position="266"/>
    </location>
</feature>
<comment type="caution">
    <text evidence="4">The sequence shown here is derived from an EMBL/GenBank/DDBJ whole genome shotgun (WGS) entry which is preliminary data.</text>
</comment>
<keyword evidence="5" id="KW-1185">Reference proteome</keyword>
<dbReference type="Proteomes" id="UP000431092">
    <property type="component" value="Unassembled WGS sequence"/>
</dbReference>
<dbReference type="AlphaFoldDB" id="A0A6I3IHX1"/>
<sequence>MSRRPLPAPAPTVPSRRAALAVGVTALGGVACLASAVVLGSQVVTAAARGVGGAPTLPDVLVAAVETCLALAVGAWLARTAGDVWRAWRTSRADGPSGRSGPAAEHLLPVRRARIVAVLLGVSLGGTTLQATAAPLPPTSSLTPAAPTSSTASSGQPDGLADLPAGPVPPELVPTSTAPHPSTAGRAAPVDPELRPLRQEREVRRTAEVSHVVMRGDTLWAIAQQHLPPDVDAETVAQTCRAWHDHNRDVIGPDPDLILPGQVLTAPAATQLQGNP</sequence>
<organism evidence="4 5">
    <name type="scientific">Arsenicicoccus cauae</name>
    <dbReference type="NCBI Taxonomy" id="2663847"/>
    <lineage>
        <taxon>Bacteria</taxon>
        <taxon>Bacillati</taxon>
        <taxon>Actinomycetota</taxon>
        <taxon>Actinomycetes</taxon>
        <taxon>Micrococcales</taxon>
        <taxon>Intrasporangiaceae</taxon>
        <taxon>Arsenicicoccus</taxon>
    </lineage>
</organism>
<name>A0A6I3IHX1_9MICO</name>
<dbReference type="EMBL" id="WLVL01000056">
    <property type="protein sequence ID" value="MTB73307.1"/>
    <property type="molecule type" value="Genomic_DNA"/>
</dbReference>
<evidence type="ECO:0000313" key="5">
    <source>
        <dbReference type="Proteomes" id="UP000431092"/>
    </source>
</evidence>
<dbReference type="Pfam" id="PF01476">
    <property type="entry name" value="LysM"/>
    <property type="match status" value="1"/>
</dbReference>
<accession>A0A6I3IHX1</accession>
<feature type="compositionally biased region" description="Low complexity" evidence="1">
    <location>
        <begin position="133"/>
        <end position="157"/>
    </location>
</feature>
<keyword evidence="2" id="KW-0472">Membrane</keyword>
<dbReference type="PROSITE" id="PS51257">
    <property type="entry name" value="PROKAR_LIPOPROTEIN"/>
    <property type="match status" value="1"/>
</dbReference>
<dbReference type="InterPro" id="IPR018392">
    <property type="entry name" value="LysM"/>
</dbReference>
<evidence type="ECO:0000259" key="3">
    <source>
        <dbReference type="PROSITE" id="PS51782"/>
    </source>
</evidence>
<keyword evidence="2" id="KW-1133">Transmembrane helix</keyword>
<feature type="transmembrane region" description="Helical" evidence="2">
    <location>
        <begin position="60"/>
        <end position="78"/>
    </location>
</feature>
<dbReference type="PROSITE" id="PS51782">
    <property type="entry name" value="LYSM"/>
    <property type="match status" value="1"/>
</dbReference>
<evidence type="ECO:0000313" key="4">
    <source>
        <dbReference type="EMBL" id="MTB73307.1"/>
    </source>
</evidence>
<dbReference type="RefSeq" id="WP_154594556.1">
    <property type="nucleotide sequence ID" value="NZ_WLVL01000056.1"/>
</dbReference>
<reference evidence="4 5" key="1">
    <citation type="submission" date="2019-11" db="EMBL/GenBank/DDBJ databases">
        <title>Whole genome sequencing identifies a novel species of the genus Arsenicicoccus isolated from human blood.</title>
        <authorList>
            <person name="Jeong J.H."/>
            <person name="Kweon O.J."/>
            <person name="Kim H.R."/>
            <person name="Kim T.-H."/>
            <person name="Ha S.-M."/>
            <person name="Lee M.-K."/>
        </authorList>
    </citation>
    <scope>NUCLEOTIDE SEQUENCE [LARGE SCALE GENOMIC DNA]</scope>
    <source>
        <strain evidence="4 5">MKL-02</strain>
    </source>
</reference>
<protein>
    <submittedName>
        <fullName evidence="4">LysM peptidoglycan-binding domain-containing protein</fullName>
    </submittedName>
</protein>
<keyword evidence="2" id="KW-0812">Transmembrane</keyword>
<proteinExistence type="predicted"/>
<dbReference type="Gene3D" id="3.10.350.10">
    <property type="entry name" value="LysM domain"/>
    <property type="match status" value="1"/>
</dbReference>
<dbReference type="CDD" id="cd00118">
    <property type="entry name" value="LysM"/>
    <property type="match status" value="1"/>
</dbReference>